<dbReference type="InterPro" id="IPR012545">
    <property type="entry name" value="DUF1697"/>
</dbReference>
<accession>A0A7W8WYJ0</accession>
<reference evidence="1 2" key="1">
    <citation type="submission" date="2020-08" db="EMBL/GenBank/DDBJ databases">
        <title>Sequencing the genomes of 1000 actinobacteria strains.</title>
        <authorList>
            <person name="Klenk H.-P."/>
        </authorList>
    </citation>
    <scope>NUCLEOTIDE SEQUENCE [LARGE SCALE GENOMIC DNA]</scope>
    <source>
        <strain evidence="1 2">DSM 105783</strain>
    </source>
</reference>
<dbReference type="Pfam" id="PF08002">
    <property type="entry name" value="DUF1697"/>
    <property type="match status" value="1"/>
</dbReference>
<dbReference type="AlphaFoldDB" id="A0A7W8WYJ0"/>
<comment type="caution">
    <text evidence="1">The sequence shown here is derived from an EMBL/GenBank/DDBJ whole genome shotgun (WGS) entry which is preliminary data.</text>
</comment>
<evidence type="ECO:0000313" key="1">
    <source>
        <dbReference type="EMBL" id="MBB5512391.1"/>
    </source>
</evidence>
<dbReference type="RefSeq" id="WP_183664329.1">
    <property type="nucleotide sequence ID" value="NZ_BAAARH010000010.1"/>
</dbReference>
<protein>
    <submittedName>
        <fullName evidence="1">Uncharacterized protein (DUF1697 family)</fullName>
    </submittedName>
</protein>
<sequence>MKFVALFRNLNLGHKGSPSSAELLAAFGGPGSASNFQTNGTVVFESADLESTKELAKSQLAELGYHHSYVVLTLADLAEISAQSPEVDPVENVYRVMVSFFDATKTPVLTTPVRSRDNLVEVRSISTNHAWSLCWKHKSSVGDVTGFLERQLQVPVTSRTSGTVERLVKKFRES</sequence>
<evidence type="ECO:0000313" key="2">
    <source>
        <dbReference type="Proteomes" id="UP000580797"/>
    </source>
</evidence>
<proteinExistence type="predicted"/>
<dbReference type="Proteomes" id="UP000580797">
    <property type="component" value="Unassembled WGS sequence"/>
</dbReference>
<organism evidence="1 2">
    <name type="scientific">Neomicrococcus aestuarii</name>
    <dbReference type="NCBI Taxonomy" id="556325"/>
    <lineage>
        <taxon>Bacteria</taxon>
        <taxon>Bacillati</taxon>
        <taxon>Actinomycetota</taxon>
        <taxon>Actinomycetes</taxon>
        <taxon>Micrococcales</taxon>
        <taxon>Micrococcaceae</taxon>
        <taxon>Neomicrococcus</taxon>
    </lineage>
</organism>
<name>A0A7W8WYJ0_9MICC</name>
<gene>
    <name evidence="1" type="ORF">HD598_001078</name>
</gene>
<dbReference type="EMBL" id="JACHDR010000001">
    <property type="protein sequence ID" value="MBB5512391.1"/>
    <property type="molecule type" value="Genomic_DNA"/>
</dbReference>
<dbReference type="SUPFAM" id="SSF160379">
    <property type="entry name" value="SP0830-like"/>
    <property type="match status" value="1"/>
</dbReference>